<evidence type="ECO:0000256" key="3">
    <source>
        <dbReference type="ARBA" id="ARBA00022989"/>
    </source>
</evidence>
<feature type="transmembrane region" description="Helical" evidence="5">
    <location>
        <begin position="72"/>
        <end position="105"/>
    </location>
</feature>
<dbReference type="PANTHER" id="PTHR19317:SF0">
    <property type="entry name" value="PRENYLATED RAB ACCEPTOR PROTEIN 1"/>
    <property type="match status" value="1"/>
</dbReference>
<gene>
    <name evidence="6" type="ORF">THRCLA_03995</name>
</gene>
<dbReference type="GO" id="GO:0016020">
    <property type="term" value="C:membrane"/>
    <property type="evidence" value="ECO:0007669"/>
    <property type="project" value="UniProtKB-SubCell"/>
</dbReference>
<name>A0A1W0A0E9_9STRA</name>
<keyword evidence="3 5" id="KW-1133">Transmembrane helix</keyword>
<comment type="similarity">
    <text evidence="5">Belongs to the PRA1 family.</text>
</comment>
<accession>A0A1W0A0E9</accession>
<evidence type="ECO:0000313" key="7">
    <source>
        <dbReference type="Proteomes" id="UP000243217"/>
    </source>
</evidence>
<dbReference type="GO" id="GO:0005794">
    <property type="term" value="C:Golgi apparatus"/>
    <property type="evidence" value="ECO:0007669"/>
    <property type="project" value="TreeGrafter"/>
</dbReference>
<keyword evidence="7" id="KW-1185">Reference proteome</keyword>
<keyword evidence="4 5" id="KW-0472">Membrane</keyword>
<protein>
    <recommendedName>
        <fullName evidence="5">PRA1 family protein</fullName>
    </recommendedName>
</protein>
<keyword evidence="2 5" id="KW-0812">Transmembrane</keyword>
<dbReference type="Pfam" id="PF03208">
    <property type="entry name" value="PRA1"/>
    <property type="match status" value="1"/>
</dbReference>
<dbReference type="STRING" id="74557.A0A1W0A0E9"/>
<feature type="transmembrane region" description="Helical" evidence="5">
    <location>
        <begin position="125"/>
        <end position="144"/>
    </location>
</feature>
<organism evidence="6 7">
    <name type="scientific">Thraustotheca clavata</name>
    <dbReference type="NCBI Taxonomy" id="74557"/>
    <lineage>
        <taxon>Eukaryota</taxon>
        <taxon>Sar</taxon>
        <taxon>Stramenopiles</taxon>
        <taxon>Oomycota</taxon>
        <taxon>Saprolegniomycetes</taxon>
        <taxon>Saprolegniales</taxon>
        <taxon>Achlyaceae</taxon>
        <taxon>Thraustotheca</taxon>
    </lineage>
</organism>
<evidence type="ECO:0000313" key="6">
    <source>
        <dbReference type="EMBL" id="OQS03689.1"/>
    </source>
</evidence>
<dbReference type="AlphaFoldDB" id="A0A1W0A0E9"/>
<comment type="subcellular location">
    <subcellularLocation>
        <location evidence="1 5">Membrane</location>
        <topology evidence="1 5">Multi-pass membrane protein</topology>
    </subcellularLocation>
</comment>
<sequence length="181" mass="20389">MERPVATDSLDAEEVKLHSFLDQIVSNLNQKINIHAIRSLFSFMGIGEMHPFTLLPKLLIKQRVERNLDFYFVNYLLLFGLVLFCVLIFHPFAMLCCMVLVVSWITVLVQRKQIQVLLGPNVKIMYAIYALVAGTVLVFVFLLLQSFLLATSITGVLGLAHAILRNTPASDKVDVILENNA</sequence>
<dbReference type="InterPro" id="IPR004895">
    <property type="entry name" value="Prenylated_rab_accept_PRA1"/>
</dbReference>
<evidence type="ECO:0000256" key="5">
    <source>
        <dbReference type="RuleBase" id="RU363107"/>
    </source>
</evidence>
<evidence type="ECO:0000256" key="4">
    <source>
        <dbReference type="ARBA" id="ARBA00023136"/>
    </source>
</evidence>
<evidence type="ECO:0000256" key="2">
    <source>
        <dbReference type="ARBA" id="ARBA00022692"/>
    </source>
</evidence>
<reference evidence="6 7" key="1">
    <citation type="journal article" date="2014" name="Genome Biol. Evol.">
        <title>The secreted proteins of Achlya hypogyna and Thraustotheca clavata identify the ancestral oomycete secretome and reveal gene acquisitions by horizontal gene transfer.</title>
        <authorList>
            <person name="Misner I."/>
            <person name="Blouin N."/>
            <person name="Leonard G."/>
            <person name="Richards T.A."/>
            <person name="Lane C.E."/>
        </authorList>
    </citation>
    <scope>NUCLEOTIDE SEQUENCE [LARGE SCALE GENOMIC DNA]</scope>
    <source>
        <strain evidence="6 7">ATCC 34112</strain>
    </source>
</reference>
<comment type="caution">
    <text evidence="6">The sequence shown here is derived from an EMBL/GenBank/DDBJ whole genome shotgun (WGS) entry which is preliminary data.</text>
</comment>
<dbReference type="EMBL" id="JNBS01000801">
    <property type="protein sequence ID" value="OQS03689.1"/>
    <property type="molecule type" value="Genomic_DNA"/>
</dbReference>
<dbReference type="Proteomes" id="UP000243217">
    <property type="component" value="Unassembled WGS sequence"/>
</dbReference>
<proteinExistence type="inferred from homology"/>
<dbReference type="OrthoDB" id="63113at2759"/>
<evidence type="ECO:0000256" key="1">
    <source>
        <dbReference type="ARBA" id="ARBA00004141"/>
    </source>
</evidence>
<dbReference type="PANTHER" id="PTHR19317">
    <property type="entry name" value="PRENYLATED RAB ACCEPTOR 1-RELATED"/>
    <property type="match status" value="1"/>
</dbReference>